<feature type="chain" id="PRO_5043493197" description="PrcB C-terminal domain-containing protein" evidence="1">
    <location>
        <begin position="20"/>
        <end position="153"/>
    </location>
</feature>
<dbReference type="AlphaFoldDB" id="A0AAU7MWH6"/>
<evidence type="ECO:0000256" key="1">
    <source>
        <dbReference type="SAM" id="SignalP"/>
    </source>
</evidence>
<gene>
    <name evidence="2" type="ORF">ABNE31_09300</name>
</gene>
<name>A0AAU7MWH6_9FLAO</name>
<keyword evidence="1" id="KW-0732">Signal</keyword>
<dbReference type="RefSeq" id="WP_349351008.1">
    <property type="nucleotide sequence ID" value="NZ_CP157804.1"/>
</dbReference>
<accession>A0AAU7MWH6</accession>
<sequence>MRYLFLIMLIGLISCKAQKDGNTPTGEPIDGLVLLDHDDFTNIDTFQTREIRDTKTLNKFYREINKTRKPGLPVPMVDFTKDMLVLVCLGEQQGKKEVALSRLRQTETELWIAIDVWEEEQEGAVTIQPMYYPFYLYKMPLVDKSLHFQRVEK</sequence>
<evidence type="ECO:0000313" key="2">
    <source>
        <dbReference type="EMBL" id="XBQ21797.1"/>
    </source>
</evidence>
<protein>
    <recommendedName>
        <fullName evidence="3">PrcB C-terminal domain-containing protein</fullName>
    </recommendedName>
</protein>
<dbReference type="PROSITE" id="PS51257">
    <property type="entry name" value="PROKAR_LIPOPROTEIN"/>
    <property type="match status" value="1"/>
</dbReference>
<reference evidence="2" key="1">
    <citation type="submission" date="2024-05" db="EMBL/GenBank/DDBJ databases">
        <title>Draft Genome Sequences of Flagellimonas sp. MMG031 and Marinobacter sp. MMG032 Isolated from the dinoflagellate Symbiodinium pilosum.</title>
        <authorList>
            <person name="Shikuma N.J."/>
            <person name="Farrell M.V."/>
        </authorList>
    </citation>
    <scope>NUCLEOTIDE SEQUENCE</scope>
    <source>
        <strain evidence="2">MMG031</strain>
    </source>
</reference>
<proteinExistence type="predicted"/>
<evidence type="ECO:0008006" key="3">
    <source>
        <dbReference type="Google" id="ProtNLM"/>
    </source>
</evidence>
<dbReference type="KEGG" id="fld:ABNE31_09300"/>
<dbReference type="EMBL" id="CP157804">
    <property type="protein sequence ID" value="XBQ21797.1"/>
    <property type="molecule type" value="Genomic_DNA"/>
</dbReference>
<feature type="signal peptide" evidence="1">
    <location>
        <begin position="1"/>
        <end position="19"/>
    </location>
</feature>
<organism evidence="2">
    <name type="scientific">Flagellimonas sp. MMG031</name>
    <dbReference type="NCBI Taxonomy" id="3158549"/>
    <lineage>
        <taxon>Bacteria</taxon>
        <taxon>Pseudomonadati</taxon>
        <taxon>Bacteroidota</taxon>
        <taxon>Flavobacteriia</taxon>
        <taxon>Flavobacteriales</taxon>
        <taxon>Flavobacteriaceae</taxon>
        <taxon>Flagellimonas</taxon>
    </lineage>
</organism>